<dbReference type="GO" id="GO:0016020">
    <property type="term" value="C:membrane"/>
    <property type="evidence" value="ECO:0007669"/>
    <property type="project" value="InterPro"/>
</dbReference>
<accession>A0A1M6FGF1</accession>
<dbReference type="GO" id="GO:0005524">
    <property type="term" value="F:ATP binding"/>
    <property type="evidence" value="ECO:0007669"/>
    <property type="project" value="UniProtKB-KW"/>
</dbReference>
<dbReference type="InterPro" id="IPR011712">
    <property type="entry name" value="Sig_transdc_His_kin_sub3_dim/P"/>
</dbReference>
<keyword evidence="6 12" id="KW-0418">Kinase</keyword>
<evidence type="ECO:0000256" key="10">
    <source>
        <dbReference type="SAM" id="Phobius"/>
    </source>
</evidence>
<evidence type="ECO:0000256" key="7">
    <source>
        <dbReference type="ARBA" id="ARBA00022840"/>
    </source>
</evidence>
<dbReference type="Pfam" id="PF02518">
    <property type="entry name" value="HATPase_c"/>
    <property type="match status" value="1"/>
</dbReference>
<dbReference type="EC" id="2.7.13.3" evidence="2"/>
<dbReference type="Proteomes" id="UP000324781">
    <property type="component" value="Unassembled WGS sequence"/>
</dbReference>
<evidence type="ECO:0000256" key="2">
    <source>
        <dbReference type="ARBA" id="ARBA00012438"/>
    </source>
</evidence>
<dbReference type="Pfam" id="PF07730">
    <property type="entry name" value="HisKA_3"/>
    <property type="match status" value="1"/>
</dbReference>
<name>A0A1M6FGF1_9FIRM</name>
<keyword evidence="7" id="KW-0067">ATP-binding</keyword>
<evidence type="ECO:0000313" key="12">
    <source>
        <dbReference type="EMBL" id="SHI96808.1"/>
    </source>
</evidence>
<dbReference type="PANTHER" id="PTHR24421:SF10">
    <property type="entry name" value="NITRATE_NITRITE SENSOR PROTEIN NARQ"/>
    <property type="match status" value="1"/>
</dbReference>
<gene>
    <name evidence="12" type="ORF">SAMN05444373_101713</name>
</gene>
<keyword evidence="4" id="KW-0808">Transferase</keyword>
<evidence type="ECO:0000256" key="6">
    <source>
        <dbReference type="ARBA" id="ARBA00022777"/>
    </source>
</evidence>
<dbReference type="OrthoDB" id="9781904at2"/>
<dbReference type="InterPro" id="IPR050482">
    <property type="entry name" value="Sensor_HK_TwoCompSys"/>
</dbReference>
<feature type="domain" description="Histidine kinase/HSP90-like ATPase" evidence="11">
    <location>
        <begin position="346"/>
        <end position="432"/>
    </location>
</feature>
<dbReference type="PANTHER" id="PTHR24421">
    <property type="entry name" value="NITRATE/NITRITE SENSOR PROTEIN NARX-RELATED"/>
    <property type="match status" value="1"/>
</dbReference>
<feature type="coiled-coil region" evidence="9">
    <location>
        <begin position="196"/>
        <end position="243"/>
    </location>
</feature>
<keyword evidence="5" id="KW-0547">Nucleotide-binding</keyword>
<keyword evidence="9" id="KW-0175">Coiled coil</keyword>
<dbReference type="AlphaFoldDB" id="A0A1M6FGF1"/>
<feature type="transmembrane region" description="Helical" evidence="10">
    <location>
        <begin position="176"/>
        <end position="196"/>
    </location>
</feature>
<feature type="transmembrane region" description="Helical" evidence="10">
    <location>
        <begin position="131"/>
        <end position="156"/>
    </location>
</feature>
<dbReference type="GO" id="GO:0000155">
    <property type="term" value="F:phosphorelay sensor kinase activity"/>
    <property type="evidence" value="ECO:0007669"/>
    <property type="project" value="InterPro"/>
</dbReference>
<keyword evidence="13" id="KW-1185">Reference proteome</keyword>
<dbReference type="GO" id="GO:0046983">
    <property type="term" value="F:protein dimerization activity"/>
    <property type="evidence" value="ECO:0007669"/>
    <property type="project" value="InterPro"/>
</dbReference>
<dbReference type="CDD" id="cd16917">
    <property type="entry name" value="HATPase_UhpB-NarQ-NarX-like"/>
    <property type="match status" value="1"/>
</dbReference>
<keyword evidence="8" id="KW-0902">Two-component regulatory system</keyword>
<organism evidence="12 13">
    <name type="scientific">Thermoclostridium caenicola</name>
    <dbReference type="NCBI Taxonomy" id="659425"/>
    <lineage>
        <taxon>Bacteria</taxon>
        <taxon>Bacillati</taxon>
        <taxon>Bacillota</taxon>
        <taxon>Clostridia</taxon>
        <taxon>Eubacteriales</taxon>
        <taxon>Oscillospiraceae</taxon>
        <taxon>Thermoclostridium</taxon>
    </lineage>
</organism>
<dbReference type="SUPFAM" id="SSF55874">
    <property type="entry name" value="ATPase domain of HSP90 chaperone/DNA topoisomerase II/histidine kinase"/>
    <property type="match status" value="1"/>
</dbReference>
<keyword evidence="10" id="KW-0812">Transmembrane</keyword>
<dbReference type="RefSeq" id="WP_149678494.1">
    <property type="nucleotide sequence ID" value="NZ_DAONMB010000021.1"/>
</dbReference>
<evidence type="ECO:0000256" key="1">
    <source>
        <dbReference type="ARBA" id="ARBA00000085"/>
    </source>
</evidence>
<feature type="transmembrane region" description="Helical" evidence="10">
    <location>
        <begin position="86"/>
        <end position="102"/>
    </location>
</feature>
<evidence type="ECO:0000313" key="13">
    <source>
        <dbReference type="Proteomes" id="UP000324781"/>
    </source>
</evidence>
<evidence type="ECO:0000256" key="5">
    <source>
        <dbReference type="ARBA" id="ARBA00022741"/>
    </source>
</evidence>
<proteinExistence type="predicted"/>
<evidence type="ECO:0000256" key="3">
    <source>
        <dbReference type="ARBA" id="ARBA00022553"/>
    </source>
</evidence>
<feature type="transmembrane region" description="Helical" evidence="10">
    <location>
        <begin position="59"/>
        <end position="79"/>
    </location>
</feature>
<dbReference type="InterPro" id="IPR003594">
    <property type="entry name" value="HATPase_dom"/>
</dbReference>
<dbReference type="EMBL" id="FQZP01000017">
    <property type="protein sequence ID" value="SHI96808.1"/>
    <property type="molecule type" value="Genomic_DNA"/>
</dbReference>
<evidence type="ECO:0000256" key="4">
    <source>
        <dbReference type="ARBA" id="ARBA00022679"/>
    </source>
</evidence>
<feature type="transmembrane region" description="Helical" evidence="10">
    <location>
        <begin position="12"/>
        <end position="30"/>
    </location>
</feature>
<comment type="catalytic activity">
    <reaction evidence="1">
        <text>ATP + protein L-histidine = ADP + protein N-phospho-L-histidine.</text>
        <dbReference type="EC" id="2.7.13.3"/>
    </reaction>
</comment>
<evidence type="ECO:0000256" key="8">
    <source>
        <dbReference type="ARBA" id="ARBA00023012"/>
    </source>
</evidence>
<dbReference type="Gene3D" id="1.20.5.1930">
    <property type="match status" value="1"/>
</dbReference>
<evidence type="ECO:0000256" key="9">
    <source>
        <dbReference type="SAM" id="Coils"/>
    </source>
</evidence>
<protein>
    <recommendedName>
        <fullName evidence="2">histidine kinase</fullName>
        <ecNumber evidence="2">2.7.13.3</ecNumber>
    </recommendedName>
</protein>
<keyword evidence="10" id="KW-0472">Membrane</keyword>
<evidence type="ECO:0000259" key="11">
    <source>
        <dbReference type="SMART" id="SM00387"/>
    </source>
</evidence>
<dbReference type="InterPro" id="IPR036890">
    <property type="entry name" value="HATPase_C_sf"/>
</dbReference>
<dbReference type="SMART" id="SM00387">
    <property type="entry name" value="HATPase_c"/>
    <property type="match status" value="1"/>
</dbReference>
<keyword evidence="10" id="KW-1133">Transmembrane helix</keyword>
<dbReference type="Gene3D" id="3.30.565.10">
    <property type="entry name" value="Histidine kinase-like ATPase, C-terminal domain"/>
    <property type="match status" value="1"/>
</dbReference>
<reference evidence="12 13" key="1">
    <citation type="submission" date="2016-11" db="EMBL/GenBank/DDBJ databases">
        <authorList>
            <person name="Varghese N."/>
            <person name="Submissions S."/>
        </authorList>
    </citation>
    <scope>NUCLEOTIDE SEQUENCE [LARGE SCALE GENOMIC DNA]</scope>
    <source>
        <strain evidence="12 13">DSM 19027</strain>
    </source>
</reference>
<keyword evidence="3" id="KW-0597">Phosphoprotein</keyword>
<sequence>MQAKKFTYFKVLLIAINLIAVLFVTAFIYITTQKICNNFIAREFLGSVSALPWKPYVNIYLSVGLFGILILTFIVREFIYPNNGRIVYLTLLIDFILSIVIVSVLNFNYNGILFLVIANIIAYTKGTRGKYVLMFISVLSIVITDYEMLSINFRLYSINDYISFYDAMTQQYLLGFYNIVVSTNILIFIVYCIYVIQNQRGTIDEVNSLYEQLRKANEDLQKANEQLKEYSRLMEKMGETKERNRLAREIHDTIGHTLTGISAGIDACITMVEKNPQETKKQLEMISKVTREGINEIRRSVNKLRPDALERLNLESAIHQMIIETELMTNTHVYFETDVNLHFAPDEEDAIYRVIQESLTNAIRHGKASQIWVNIKSGEGEIILTVRDNGIGCKDMKKGFGTRHIMERIKMLNGTVEFDGTNGFTVTARIPIRWGEEYD</sequence>